<protein>
    <submittedName>
        <fullName evidence="2">ECF transporter S component</fullName>
    </submittedName>
</protein>
<feature type="transmembrane region" description="Helical" evidence="1">
    <location>
        <begin position="46"/>
        <end position="68"/>
    </location>
</feature>
<dbReference type="PIRSF" id="PIRSF037394">
    <property type="entry name" value="ABC_thiamine-permease_YkoE_prd"/>
    <property type="match status" value="1"/>
</dbReference>
<sequence length="205" mass="21248">MSNEQFDQTRPVTGRGWRVVDIVVAAVLGVAVGLVFFAYNNSLANLWGPLDAVLPGLAGLIAGIWLLGGPLGGLVIRKPGAALLVELLAALVSMVLGNKWGMTTLYSGLAQGLGAEIVFALFAYRRWNLGVAVLSGIGAALGAFINEYILGNHAMSATFNITYLACLAVSGAVLAGALAWFVTRALAATGALSRFASGREARTEV</sequence>
<feature type="transmembrane region" description="Helical" evidence="1">
    <location>
        <begin position="131"/>
        <end position="149"/>
    </location>
</feature>
<name>A0ABW4RV21_9ACTN</name>
<dbReference type="EMBL" id="JBHUFZ010000016">
    <property type="protein sequence ID" value="MFD1890125.1"/>
    <property type="molecule type" value="Genomic_DNA"/>
</dbReference>
<keyword evidence="1" id="KW-0472">Membrane</keyword>
<feature type="transmembrane region" description="Helical" evidence="1">
    <location>
        <begin position="20"/>
        <end position="40"/>
    </location>
</feature>
<evidence type="ECO:0000256" key="1">
    <source>
        <dbReference type="SAM" id="Phobius"/>
    </source>
</evidence>
<comment type="caution">
    <text evidence="2">The sequence shown here is derived from an EMBL/GenBank/DDBJ whole genome shotgun (WGS) entry which is preliminary data.</text>
</comment>
<evidence type="ECO:0000313" key="2">
    <source>
        <dbReference type="EMBL" id="MFD1890125.1"/>
    </source>
</evidence>
<proteinExistence type="predicted"/>
<feature type="transmembrane region" description="Helical" evidence="1">
    <location>
        <begin position="161"/>
        <end position="182"/>
    </location>
</feature>
<keyword evidence="3" id="KW-1185">Reference proteome</keyword>
<feature type="transmembrane region" description="Helical" evidence="1">
    <location>
        <begin position="103"/>
        <end position="124"/>
    </location>
</feature>
<evidence type="ECO:0000313" key="3">
    <source>
        <dbReference type="Proteomes" id="UP001597326"/>
    </source>
</evidence>
<reference evidence="3" key="1">
    <citation type="journal article" date="2019" name="Int. J. Syst. Evol. Microbiol.">
        <title>The Global Catalogue of Microorganisms (GCM) 10K type strain sequencing project: providing services to taxonomists for standard genome sequencing and annotation.</title>
        <authorList>
            <consortium name="The Broad Institute Genomics Platform"/>
            <consortium name="The Broad Institute Genome Sequencing Center for Infectious Disease"/>
            <person name="Wu L."/>
            <person name="Ma J."/>
        </authorList>
    </citation>
    <scope>NUCLEOTIDE SEQUENCE [LARGE SCALE GENOMIC DNA]</scope>
    <source>
        <strain evidence="3">CAIM 431</strain>
    </source>
</reference>
<accession>A0ABW4RV21</accession>
<gene>
    <name evidence="2" type="ORF">ACFSCS_08000</name>
</gene>
<dbReference type="RefSeq" id="WP_343873089.1">
    <property type="nucleotide sequence ID" value="NZ_BAAAIX010000013.1"/>
</dbReference>
<dbReference type="Proteomes" id="UP001597326">
    <property type="component" value="Unassembled WGS sequence"/>
</dbReference>
<keyword evidence="1" id="KW-0812">Transmembrane</keyword>
<organism evidence="2 3">
    <name type="scientific">Luteococcus peritonei</name>
    <dbReference type="NCBI Taxonomy" id="88874"/>
    <lineage>
        <taxon>Bacteria</taxon>
        <taxon>Bacillati</taxon>
        <taxon>Actinomycetota</taxon>
        <taxon>Actinomycetes</taxon>
        <taxon>Propionibacteriales</taxon>
        <taxon>Propionibacteriaceae</taxon>
        <taxon>Luteococcus</taxon>
    </lineage>
</organism>
<dbReference type="InterPro" id="IPR017195">
    <property type="entry name" value="ABC_thiamin-permease_prd"/>
</dbReference>
<dbReference type="Pfam" id="PF09819">
    <property type="entry name" value="ABC_cobalt"/>
    <property type="match status" value="1"/>
</dbReference>
<keyword evidence="1" id="KW-1133">Transmembrane helix</keyword>
<feature type="transmembrane region" description="Helical" evidence="1">
    <location>
        <begin position="80"/>
        <end position="97"/>
    </location>
</feature>